<dbReference type="EMBL" id="BMAV01020078">
    <property type="protein sequence ID" value="GFY73451.1"/>
    <property type="molecule type" value="Genomic_DNA"/>
</dbReference>
<evidence type="ECO:0000313" key="2">
    <source>
        <dbReference type="Proteomes" id="UP000886998"/>
    </source>
</evidence>
<name>A0A8X6YIB6_9ARAC</name>
<organism evidence="1 2">
    <name type="scientific">Trichonephila inaurata madagascariensis</name>
    <dbReference type="NCBI Taxonomy" id="2747483"/>
    <lineage>
        <taxon>Eukaryota</taxon>
        <taxon>Metazoa</taxon>
        <taxon>Ecdysozoa</taxon>
        <taxon>Arthropoda</taxon>
        <taxon>Chelicerata</taxon>
        <taxon>Arachnida</taxon>
        <taxon>Araneae</taxon>
        <taxon>Araneomorphae</taxon>
        <taxon>Entelegynae</taxon>
        <taxon>Araneoidea</taxon>
        <taxon>Nephilidae</taxon>
        <taxon>Trichonephila</taxon>
        <taxon>Trichonephila inaurata</taxon>
    </lineage>
</organism>
<proteinExistence type="predicted"/>
<dbReference type="AlphaFoldDB" id="A0A8X6YIB6"/>
<dbReference type="Proteomes" id="UP000886998">
    <property type="component" value="Unassembled WGS sequence"/>
</dbReference>
<protein>
    <submittedName>
        <fullName evidence="1">Uncharacterized protein</fullName>
    </submittedName>
</protein>
<accession>A0A8X6YIB6</accession>
<comment type="caution">
    <text evidence="1">The sequence shown here is derived from an EMBL/GenBank/DDBJ whole genome shotgun (WGS) entry which is preliminary data.</text>
</comment>
<sequence length="100" mass="11497">MNSFHRKQNVILYFSALLHAKFMIKDVAVLAEGLLKVRWDFLSFEGKSDPEFVSNGLQQVISKSIRSNDLEIPVGTRGLFRGLQFKGMQFFSFLLQNARK</sequence>
<gene>
    <name evidence="1" type="ORF">TNIN_71101</name>
</gene>
<keyword evidence="2" id="KW-1185">Reference proteome</keyword>
<evidence type="ECO:0000313" key="1">
    <source>
        <dbReference type="EMBL" id="GFY73451.1"/>
    </source>
</evidence>
<reference evidence="1" key="1">
    <citation type="submission" date="2020-08" db="EMBL/GenBank/DDBJ databases">
        <title>Multicomponent nature underlies the extraordinary mechanical properties of spider dragline silk.</title>
        <authorList>
            <person name="Kono N."/>
            <person name="Nakamura H."/>
            <person name="Mori M."/>
            <person name="Yoshida Y."/>
            <person name="Ohtoshi R."/>
            <person name="Malay A.D."/>
            <person name="Moran D.A.P."/>
            <person name="Tomita M."/>
            <person name="Numata K."/>
            <person name="Arakawa K."/>
        </authorList>
    </citation>
    <scope>NUCLEOTIDE SEQUENCE</scope>
</reference>